<dbReference type="InterPro" id="IPR014197">
    <property type="entry name" value="Sporulation_prot_YunB"/>
</dbReference>
<dbReference type="NCBIfam" id="TIGR02832">
    <property type="entry name" value="spo_yunB"/>
    <property type="match status" value="1"/>
</dbReference>
<feature type="transmembrane region" description="Helical" evidence="2">
    <location>
        <begin position="56"/>
        <end position="75"/>
    </location>
</feature>
<proteinExistence type="predicted"/>
<keyword evidence="2" id="KW-0812">Transmembrane</keyword>
<dbReference type="EMBL" id="QXQA01000006">
    <property type="protein sequence ID" value="RIX52848.1"/>
    <property type="molecule type" value="Genomic_DNA"/>
</dbReference>
<name>A0A3A1UWF1_9BACL</name>
<dbReference type="AlphaFoldDB" id="A0A3A1UWF1"/>
<feature type="region of interest" description="Disordered" evidence="1">
    <location>
        <begin position="1"/>
        <end position="21"/>
    </location>
</feature>
<gene>
    <name evidence="3" type="primary">yunB</name>
    <name evidence="3" type="ORF">D3P08_12230</name>
</gene>
<protein>
    <submittedName>
        <fullName evidence="3">Sporulation protein YunB</fullName>
    </submittedName>
</protein>
<evidence type="ECO:0000256" key="2">
    <source>
        <dbReference type="SAM" id="Phobius"/>
    </source>
</evidence>
<keyword evidence="2" id="KW-1133">Transmembrane helix</keyword>
<evidence type="ECO:0000313" key="4">
    <source>
        <dbReference type="Proteomes" id="UP000266482"/>
    </source>
</evidence>
<keyword evidence="2" id="KW-0472">Membrane</keyword>
<feature type="compositionally biased region" description="Acidic residues" evidence="1">
    <location>
        <begin position="284"/>
        <end position="294"/>
    </location>
</feature>
<comment type="caution">
    <text evidence="3">The sequence shown here is derived from an EMBL/GenBank/DDBJ whole genome shotgun (WGS) entry which is preliminary data.</text>
</comment>
<feature type="region of interest" description="Disordered" evidence="1">
    <location>
        <begin position="260"/>
        <end position="312"/>
    </location>
</feature>
<evidence type="ECO:0000256" key="1">
    <source>
        <dbReference type="SAM" id="MobiDB-lite"/>
    </source>
</evidence>
<organism evidence="3 4">
    <name type="scientific">Paenibacillus nanensis</name>
    <dbReference type="NCBI Taxonomy" id="393251"/>
    <lineage>
        <taxon>Bacteria</taxon>
        <taxon>Bacillati</taxon>
        <taxon>Bacillota</taxon>
        <taxon>Bacilli</taxon>
        <taxon>Bacillales</taxon>
        <taxon>Paenibacillaceae</taxon>
        <taxon>Paenibacillus</taxon>
    </lineage>
</organism>
<evidence type="ECO:0000313" key="3">
    <source>
        <dbReference type="EMBL" id="RIX52848.1"/>
    </source>
</evidence>
<dbReference type="Pfam" id="PF09560">
    <property type="entry name" value="Spore_YunB"/>
    <property type="match status" value="1"/>
</dbReference>
<feature type="compositionally biased region" description="Low complexity" evidence="1">
    <location>
        <begin position="295"/>
        <end position="312"/>
    </location>
</feature>
<sequence>MASWASRPSSKPRGGWGKRQPIFSFKLGGGSKAQISSWGSNPNKPRPQRRIRKRKIFLFILVFMMLFSIPSFIFIERNLRPPLMNIAKVRVKQVATQAINRAITEQVARKSETEKLIDWKMNGDGKISGFMLNYAEHMSITSETIETVQNTLSEIKDIPEHIPIGHALNSAIISSFGPRVPVKFEPVGAVKVELSTRERNAAINMVLVEVYIKVVAEVSIIIPFDTEPELVETEIPISYLLVVGDVPMYYYDSTGKPVGENAPEAPNISVPLSPGSGVSTSPTEEPESAAEAEPDAGAAEGANEPAIETGTE</sequence>
<reference evidence="3 4" key="1">
    <citation type="submission" date="2018-09" db="EMBL/GenBank/DDBJ databases">
        <title>Paenibacillus aracenensis nov. sp. isolated from a cave in southern Spain.</title>
        <authorList>
            <person name="Jurado V."/>
            <person name="Gutierrez-Patricio S."/>
            <person name="Gonzalez-Pimentel J.L."/>
            <person name="Miller A.Z."/>
            <person name="Laiz L."/>
            <person name="Saiz-Jimenez C."/>
        </authorList>
    </citation>
    <scope>NUCLEOTIDE SEQUENCE [LARGE SCALE GENOMIC DNA]</scope>
    <source>
        <strain evidence="3 4">DSM 22867</strain>
    </source>
</reference>
<dbReference type="Proteomes" id="UP000266482">
    <property type="component" value="Unassembled WGS sequence"/>
</dbReference>
<accession>A0A3A1UWF1</accession>
<keyword evidence="4" id="KW-1185">Reference proteome</keyword>
<dbReference type="OrthoDB" id="1649278at2"/>